<evidence type="ECO:0000259" key="3">
    <source>
        <dbReference type="Pfam" id="PF13439"/>
    </source>
</evidence>
<keyword evidence="1 4" id="KW-0808">Transferase</keyword>
<comment type="caution">
    <text evidence="4">The sequence shown here is derived from an EMBL/GenBank/DDBJ whole genome shotgun (WGS) entry which is preliminary data.</text>
</comment>
<evidence type="ECO:0000313" key="5">
    <source>
        <dbReference type="Proteomes" id="UP000555103"/>
    </source>
</evidence>
<dbReference type="GO" id="GO:0016757">
    <property type="term" value="F:glycosyltransferase activity"/>
    <property type="evidence" value="ECO:0007669"/>
    <property type="project" value="InterPro"/>
</dbReference>
<feature type="domain" description="Glycosyl transferase family 1" evidence="2">
    <location>
        <begin position="172"/>
        <end position="326"/>
    </location>
</feature>
<dbReference type="InterPro" id="IPR001296">
    <property type="entry name" value="Glyco_trans_1"/>
</dbReference>
<dbReference type="EMBL" id="JACIEP010000006">
    <property type="protein sequence ID" value="MBB4036147.1"/>
    <property type="molecule type" value="Genomic_DNA"/>
</dbReference>
<dbReference type="Proteomes" id="UP000555103">
    <property type="component" value="Unassembled WGS sequence"/>
</dbReference>
<accession>A0A840CJC2</accession>
<gene>
    <name evidence="4" type="ORF">GGR21_002048</name>
</gene>
<feature type="domain" description="Glycosyltransferase subfamily 4-like N-terminal" evidence="3">
    <location>
        <begin position="15"/>
        <end position="158"/>
    </location>
</feature>
<evidence type="ECO:0000256" key="1">
    <source>
        <dbReference type="ARBA" id="ARBA00022679"/>
    </source>
</evidence>
<sequence length="353" mass="40893">MFVVNGRYLTQKATGVHRYAFEICNKLHEMGVDFHVAIPQEIHTDYKFSFKTVRCGSLNTHLWEQISLPRYLKKIGNPLLISFTGCGPLFYRNQIMTIHDVSHERYPQWFSPNYFRFYHFMMPRIGKKAHAVLTVSEFSKKEIVDTLGIDINKIHVIHSNVPFHNKPSKEEILDFKRDSSSDKYILAVSSMDPRKNFERLVTAFNKVKDKSVKLYIIGMSFKAFNTPDLQKLIGENVYLPGYISDDALQNMYQNALLSVYPSLYEGFGLPPLEAMTYGCPAINSDIPALREVSEDAALYVDPYDIDDMAMKIEQLLNDEPLRKKLQLKGLEQIKKYSWEKSAKQVYELAQKYI</sequence>
<dbReference type="RefSeq" id="WP_183307057.1">
    <property type="nucleotide sequence ID" value="NZ_JACIEP010000006.1"/>
</dbReference>
<dbReference type="AlphaFoldDB" id="A0A840CJC2"/>
<evidence type="ECO:0000259" key="2">
    <source>
        <dbReference type="Pfam" id="PF00534"/>
    </source>
</evidence>
<dbReference type="SUPFAM" id="SSF53756">
    <property type="entry name" value="UDP-Glycosyltransferase/glycogen phosphorylase"/>
    <property type="match status" value="1"/>
</dbReference>
<dbReference type="PANTHER" id="PTHR46401">
    <property type="entry name" value="GLYCOSYLTRANSFERASE WBBK-RELATED"/>
    <property type="match status" value="1"/>
</dbReference>
<dbReference type="PANTHER" id="PTHR46401:SF2">
    <property type="entry name" value="GLYCOSYLTRANSFERASE WBBK-RELATED"/>
    <property type="match status" value="1"/>
</dbReference>
<proteinExistence type="predicted"/>
<dbReference type="Gene3D" id="3.40.50.2000">
    <property type="entry name" value="Glycogen Phosphorylase B"/>
    <property type="match status" value="2"/>
</dbReference>
<dbReference type="Pfam" id="PF00534">
    <property type="entry name" value="Glycos_transf_1"/>
    <property type="match status" value="1"/>
</dbReference>
<protein>
    <submittedName>
        <fullName evidence="4">Glycosyltransferase involved in cell wall biosynthesis</fullName>
    </submittedName>
</protein>
<name>A0A840CJC2_9BACT</name>
<reference evidence="4 5" key="1">
    <citation type="submission" date="2020-08" db="EMBL/GenBank/DDBJ databases">
        <title>Genomic Encyclopedia of Type Strains, Phase IV (KMG-IV): sequencing the most valuable type-strain genomes for metagenomic binning, comparative biology and taxonomic classification.</title>
        <authorList>
            <person name="Goeker M."/>
        </authorList>
    </citation>
    <scope>NUCLEOTIDE SEQUENCE [LARGE SCALE GENOMIC DNA]</scope>
    <source>
        <strain evidence="4 5">DSM 104969</strain>
    </source>
</reference>
<dbReference type="Pfam" id="PF13439">
    <property type="entry name" value="Glyco_transf_4"/>
    <property type="match status" value="1"/>
</dbReference>
<keyword evidence="5" id="KW-1185">Reference proteome</keyword>
<organism evidence="4 5">
    <name type="scientific">Dysgonomonas hofstadii</name>
    <dbReference type="NCBI Taxonomy" id="637886"/>
    <lineage>
        <taxon>Bacteria</taxon>
        <taxon>Pseudomonadati</taxon>
        <taxon>Bacteroidota</taxon>
        <taxon>Bacteroidia</taxon>
        <taxon>Bacteroidales</taxon>
        <taxon>Dysgonomonadaceae</taxon>
        <taxon>Dysgonomonas</taxon>
    </lineage>
</organism>
<dbReference type="InterPro" id="IPR028098">
    <property type="entry name" value="Glyco_trans_4-like_N"/>
</dbReference>
<evidence type="ECO:0000313" key="4">
    <source>
        <dbReference type="EMBL" id="MBB4036147.1"/>
    </source>
</evidence>
<dbReference type="CDD" id="cd03809">
    <property type="entry name" value="GT4_MtfB-like"/>
    <property type="match status" value="1"/>
</dbReference>